<keyword evidence="2" id="KW-1185">Reference proteome</keyword>
<evidence type="ECO:0000313" key="1">
    <source>
        <dbReference type="EMBL" id="MCD7465351.1"/>
    </source>
</evidence>
<organism evidence="1 2">
    <name type="scientific">Datura stramonium</name>
    <name type="common">Jimsonweed</name>
    <name type="synonym">Common thornapple</name>
    <dbReference type="NCBI Taxonomy" id="4076"/>
    <lineage>
        <taxon>Eukaryota</taxon>
        <taxon>Viridiplantae</taxon>
        <taxon>Streptophyta</taxon>
        <taxon>Embryophyta</taxon>
        <taxon>Tracheophyta</taxon>
        <taxon>Spermatophyta</taxon>
        <taxon>Magnoliopsida</taxon>
        <taxon>eudicotyledons</taxon>
        <taxon>Gunneridae</taxon>
        <taxon>Pentapetalae</taxon>
        <taxon>asterids</taxon>
        <taxon>lamiids</taxon>
        <taxon>Solanales</taxon>
        <taxon>Solanaceae</taxon>
        <taxon>Solanoideae</taxon>
        <taxon>Datureae</taxon>
        <taxon>Datura</taxon>
    </lineage>
</organism>
<proteinExistence type="predicted"/>
<sequence>MENIPLYGRDVGRGVSSSTEPSLLAAKEEPGYRYEIERASNQLELAKIKEQKDCLAEHISPLIESEKACLVLRLWHCNLGELPSPSEIVEMIIDRFASKASLMKTNSMSPERIYGT</sequence>
<reference evidence="1 2" key="1">
    <citation type="journal article" date="2021" name="BMC Genomics">
        <title>Datura genome reveals duplications of psychoactive alkaloid biosynthetic genes and high mutation rate following tissue culture.</title>
        <authorList>
            <person name="Rajewski A."/>
            <person name="Carter-House D."/>
            <person name="Stajich J."/>
            <person name="Litt A."/>
        </authorList>
    </citation>
    <scope>NUCLEOTIDE SEQUENCE [LARGE SCALE GENOMIC DNA]</scope>
    <source>
        <strain evidence="1">AR-01</strain>
    </source>
</reference>
<gene>
    <name evidence="1" type="ORF">HAX54_001154</name>
</gene>
<dbReference type="Proteomes" id="UP000823775">
    <property type="component" value="Unassembled WGS sequence"/>
</dbReference>
<evidence type="ECO:0000313" key="2">
    <source>
        <dbReference type="Proteomes" id="UP000823775"/>
    </source>
</evidence>
<name>A0ABS8T2R1_DATST</name>
<comment type="caution">
    <text evidence="1">The sequence shown here is derived from an EMBL/GenBank/DDBJ whole genome shotgun (WGS) entry which is preliminary data.</text>
</comment>
<protein>
    <submittedName>
        <fullName evidence="1">Uncharacterized protein</fullName>
    </submittedName>
</protein>
<dbReference type="EMBL" id="JACEIK010001040">
    <property type="protein sequence ID" value="MCD7465351.1"/>
    <property type="molecule type" value="Genomic_DNA"/>
</dbReference>
<accession>A0ABS8T2R1</accession>